<dbReference type="OrthoDB" id="430436at2759"/>
<dbReference type="Proteomes" id="UP001151518">
    <property type="component" value="Unassembled WGS sequence"/>
</dbReference>
<comment type="similarity">
    <text evidence="2">Belongs to the FMP52 family.</text>
</comment>
<evidence type="ECO:0000256" key="1">
    <source>
        <dbReference type="ARBA" id="ARBA00004450"/>
    </source>
</evidence>
<organism evidence="4 5">
    <name type="scientific">Coemansia spiralis</name>
    <dbReference type="NCBI Taxonomy" id="417178"/>
    <lineage>
        <taxon>Eukaryota</taxon>
        <taxon>Fungi</taxon>
        <taxon>Fungi incertae sedis</taxon>
        <taxon>Zoopagomycota</taxon>
        <taxon>Kickxellomycotina</taxon>
        <taxon>Kickxellomycetes</taxon>
        <taxon>Kickxellales</taxon>
        <taxon>Kickxellaceae</taxon>
        <taxon>Coemansia</taxon>
    </lineage>
</organism>
<evidence type="ECO:0000313" key="4">
    <source>
        <dbReference type="EMBL" id="KAJ2673959.1"/>
    </source>
</evidence>
<dbReference type="InterPro" id="IPR036291">
    <property type="entry name" value="NAD(P)-bd_dom_sf"/>
</dbReference>
<comment type="subcellular location">
    <subcellularLocation>
        <location evidence="1">Mitochondrion outer membrane</location>
        <topology evidence="1">Peripheral membrane protein</topology>
    </subcellularLocation>
</comment>
<dbReference type="GO" id="GO:0051170">
    <property type="term" value="P:import into nucleus"/>
    <property type="evidence" value="ECO:0007669"/>
    <property type="project" value="TreeGrafter"/>
</dbReference>
<comment type="caution">
    <text evidence="4">The sequence shown here is derived from an EMBL/GenBank/DDBJ whole genome shotgun (WGS) entry which is preliminary data.</text>
</comment>
<dbReference type="PANTHER" id="PTHR14097">
    <property type="entry name" value="OXIDOREDUCTASE HTATIP2"/>
    <property type="match status" value="1"/>
</dbReference>
<dbReference type="PANTHER" id="PTHR14097:SF7">
    <property type="entry name" value="OXIDOREDUCTASE HTATIP2"/>
    <property type="match status" value="1"/>
</dbReference>
<sequence>MARSPLQIVVDNKLVLGSAFTKAASEFRAKSPGKSAVVFGGTGEVGREVIKHLVASDAFDKVTVLTRRPIEYSGENAEKLVQKPADYENMEELQSNVAGHTHAFCCLGTTRGKSGADGFRKVDHDYILNSAKACSENNVEHYSICSSAGANKNSFLLYMKTKGEVNDKIQNMGFPRTSVFLPGMLMCEREESRLLERVSAYIVRFAGIFTPKTLHVPTSVVGWSMVNNAFASVKTPENEVISNADMVDAFEKGQKKN</sequence>
<dbReference type="InterPro" id="IPR016040">
    <property type="entry name" value="NAD(P)-bd_dom"/>
</dbReference>
<dbReference type="CDD" id="cd05250">
    <property type="entry name" value="CC3_like_SDR_a"/>
    <property type="match status" value="1"/>
</dbReference>
<reference evidence="4" key="1">
    <citation type="submission" date="2022-07" db="EMBL/GenBank/DDBJ databases">
        <title>Phylogenomic reconstructions and comparative analyses of Kickxellomycotina fungi.</title>
        <authorList>
            <person name="Reynolds N.K."/>
            <person name="Stajich J.E."/>
            <person name="Barry K."/>
            <person name="Grigoriev I.V."/>
            <person name="Crous P."/>
            <person name="Smith M.E."/>
        </authorList>
    </citation>
    <scope>NUCLEOTIDE SEQUENCE</scope>
    <source>
        <strain evidence="4">NRRL 3115</strain>
    </source>
</reference>
<dbReference type="Gene3D" id="3.40.50.720">
    <property type="entry name" value="NAD(P)-binding Rossmann-like Domain"/>
    <property type="match status" value="1"/>
</dbReference>
<dbReference type="AlphaFoldDB" id="A0A9W8G6G8"/>
<dbReference type="Pfam" id="PF13460">
    <property type="entry name" value="NAD_binding_10"/>
    <property type="match status" value="1"/>
</dbReference>
<feature type="domain" description="NAD(P)-binding" evidence="3">
    <location>
        <begin position="40"/>
        <end position="173"/>
    </location>
</feature>
<protein>
    <submittedName>
        <fullName evidence="4">Oxidoreductase htatip2</fullName>
    </submittedName>
</protein>
<evidence type="ECO:0000313" key="5">
    <source>
        <dbReference type="Proteomes" id="UP001151518"/>
    </source>
</evidence>
<evidence type="ECO:0000256" key="2">
    <source>
        <dbReference type="ARBA" id="ARBA00006617"/>
    </source>
</evidence>
<dbReference type="GO" id="GO:0005741">
    <property type="term" value="C:mitochondrial outer membrane"/>
    <property type="evidence" value="ECO:0007669"/>
    <property type="project" value="UniProtKB-SubCell"/>
</dbReference>
<evidence type="ECO:0000259" key="3">
    <source>
        <dbReference type="Pfam" id="PF13460"/>
    </source>
</evidence>
<name>A0A9W8G6G8_9FUNG</name>
<dbReference type="EMBL" id="JANBTW010000062">
    <property type="protein sequence ID" value="KAJ2673959.1"/>
    <property type="molecule type" value="Genomic_DNA"/>
</dbReference>
<proteinExistence type="inferred from homology"/>
<dbReference type="SUPFAM" id="SSF51735">
    <property type="entry name" value="NAD(P)-binding Rossmann-fold domains"/>
    <property type="match status" value="1"/>
</dbReference>
<gene>
    <name evidence="4" type="primary">HTATIP2</name>
    <name evidence="4" type="ORF">GGI25_004526</name>
</gene>
<accession>A0A9W8G6G8</accession>